<dbReference type="GO" id="GO:0110155">
    <property type="term" value="P:NAD-cap decapping"/>
    <property type="evidence" value="ECO:0007669"/>
    <property type="project" value="TreeGrafter"/>
</dbReference>
<dbReference type="GO" id="GO:0034353">
    <property type="term" value="F:mRNA 5'-diphosphatase activity"/>
    <property type="evidence" value="ECO:0007669"/>
    <property type="project" value="TreeGrafter"/>
</dbReference>
<evidence type="ECO:0000313" key="2">
    <source>
        <dbReference type="EMBL" id="GMT07072.1"/>
    </source>
</evidence>
<proteinExistence type="inferred from homology"/>
<evidence type="ECO:0000313" key="3">
    <source>
        <dbReference type="Proteomes" id="UP001432027"/>
    </source>
</evidence>
<keyword evidence="1" id="KW-0479">Metal-binding</keyword>
<name>A0AAV5UJD1_9BILA</name>
<keyword evidence="3" id="KW-1185">Reference proteome</keyword>
<comment type="function">
    <text evidence="1">Decapping enzyme for NAD-capped RNAs: specifically hydrolyzes the nicotinamide adenine dinucleotide (NAD) cap from a subset of RNAs by removing the entire NAD moiety from the 5'-end of an NAD-capped RNA.</text>
</comment>
<keyword evidence="1" id="KW-0539">Nucleus</keyword>
<dbReference type="GO" id="GO:0046872">
    <property type="term" value="F:metal ion binding"/>
    <property type="evidence" value="ECO:0007669"/>
    <property type="project" value="UniProtKB-KW"/>
</dbReference>
<keyword evidence="1" id="KW-0694">RNA-binding</keyword>
<dbReference type="GO" id="GO:0004518">
    <property type="term" value="F:nuclease activity"/>
    <property type="evidence" value="ECO:0007669"/>
    <property type="project" value="UniProtKB-KW"/>
</dbReference>
<gene>
    <name evidence="2" type="ORF">PENTCL1PPCAC_29246</name>
</gene>
<dbReference type="PANTHER" id="PTHR12395">
    <property type="entry name" value="DOM-3 RELATED"/>
    <property type="match status" value="1"/>
</dbReference>
<organism evidence="2 3">
    <name type="scientific">Pristionchus entomophagus</name>
    <dbReference type="NCBI Taxonomy" id="358040"/>
    <lineage>
        <taxon>Eukaryota</taxon>
        <taxon>Metazoa</taxon>
        <taxon>Ecdysozoa</taxon>
        <taxon>Nematoda</taxon>
        <taxon>Chromadorea</taxon>
        <taxon>Rhabditida</taxon>
        <taxon>Rhabditina</taxon>
        <taxon>Diplogasteromorpha</taxon>
        <taxon>Diplogasteroidea</taxon>
        <taxon>Neodiplogasteridae</taxon>
        <taxon>Pristionchus</taxon>
    </lineage>
</organism>
<dbReference type="GO" id="GO:0000166">
    <property type="term" value="F:nucleotide binding"/>
    <property type="evidence" value="ECO:0007669"/>
    <property type="project" value="UniProtKB-KW"/>
</dbReference>
<comment type="subcellular location">
    <subcellularLocation>
        <location evidence="1">Nucleus</location>
    </subcellularLocation>
</comment>
<evidence type="ECO:0000256" key="1">
    <source>
        <dbReference type="RuleBase" id="RU367113"/>
    </source>
</evidence>
<feature type="non-terminal residue" evidence="2">
    <location>
        <position position="1"/>
    </location>
</feature>
<dbReference type="GO" id="GO:0003723">
    <property type="term" value="F:RNA binding"/>
    <property type="evidence" value="ECO:0007669"/>
    <property type="project" value="UniProtKB-KW"/>
</dbReference>
<comment type="cofactor">
    <cofactor evidence="1">
        <name>a divalent metal cation</name>
        <dbReference type="ChEBI" id="CHEBI:60240"/>
    </cofactor>
</comment>
<comment type="similarity">
    <text evidence="1">Belongs to the DXO/Dom3Z family.</text>
</comment>
<protein>
    <recommendedName>
        <fullName evidence="1">Decapping nuclease</fullName>
        <ecNumber evidence="1">3.6.1.-</ecNumber>
    </recommendedName>
</protein>
<keyword evidence="1" id="KW-0378">Hydrolase</keyword>
<feature type="non-terminal residue" evidence="2">
    <location>
        <position position="142"/>
    </location>
</feature>
<dbReference type="EMBL" id="BTSX01000006">
    <property type="protein sequence ID" value="GMT07072.1"/>
    <property type="molecule type" value="Genomic_DNA"/>
</dbReference>
<dbReference type="InterPro" id="IPR039039">
    <property type="entry name" value="RAI1-like_fam"/>
</dbReference>
<sequence length="142" mass="16182">SYENNCEYLAMYSGFKFEQYMTTEEPNGLPDTHTPVGNRPTFEVVFIISQRMNECFFRCNFSTVMQSEMVGVRSIVIGIKKGDIAYDNSRIVQVIEKSVEDIKSTVSIEQTTSQCFKVLSEGKKFLVSNDACEISFYPHRGV</sequence>
<dbReference type="GO" id="GO:0005829">
    <property type="term" value="C:cytosol"/>
    <property type="evidence" value="ECO:0007669"/>
    <property type="project" value="TreeGrafter"/>
</dbReference>
<dbReference type="AlphaFoldDB" id="A0AAV5UJD1"/>
<dbReference type="EC" id="3.6.1.-" evidence="1"/>
<dbReference type="Proteomes" id="UP001432027">
    <property type="component" value="Unassembled WGS sequence"/>
</dbReference>
<dbReference type="PANTHER" id="PTHR12395:SF9">
    <property type="entry name" value="DECAPPING AND EXORIBONUCLEASE PROTEIN"/>
    <property type="match status" value="1"/>
</dbReference>
<reference evidence="2" key="1">
    <citation type="submission" date="2023-10" db="EMBL/GenBank/DDBJ databases">
        <title>Genome assembly of Pristionchus species.</title>
        <authorList>
            <person name="Yoshida K."/>
            <person name="Sommer R.J."/>
        </authorList>
    </citation>
    <scope>NUCLEOTIDE SEQUENCE</scope>
    <source>
        <strain evidence="2">RS0144</strain>
    </source>
</reference>
<dbReference type="GO" id="GO:0000956">
    <property type="term" value="P:nuclear-transcribed mRNA catabolic process"/>
    <property type="evidence" value="ECO:0007669"/>
    <property type="project" value="TreeGrafter"/>
</dbReference>
<dbReference type="GO" id="GO:0005634">
    <property type="term" value="C:nucleus"/>
    <property type="evidence" value="ECO:0007669"/>
    <property type="project" value="UniProtKB-SubCell"/>
</dbReference>
<keyword evidence="1" id="KW-0547">Nucleotide-binding</keyword>
<comment type="caution">
    <text evidence="2">The sequence shown here is derived from an EMBL/GenBank/DDBJ whole genome shotgun (WGS) entry which is preliminary data.</text>
</comment>
<accession>A0AAV5UJD1</accession>
<keyword evidence="1" id="KW-0540">Nuclease</keyword>